<evidence type="ECO:0000256" key="7">
    <source>
        <dbReference type="SAM" id="Phobius"/>
    </source>
</evidence>
<sequence>MQTQGNKIFRQEAVERLSSPERLDEMMRVVSRNAWIPLTTIGCLIVAAVAWSVFGRIPVTVSGQGVLIRPRNVVPFQVPSEGQILTLNIKPGQTIKRGDVIGTIDQPQLKQQLQQERSKLTELLRQNQETGNLQKQSITLQQQNIEKQREVLLKNLRTTEEYGPILLEKNLKSLIQRRASLQQSLAQSKALIPTLKKRFEIRRQLRDQGAINEDTLLQVQQDYTDSLTKVSDLEAQLKEIDSQESQAQAEYLKNLNSIKEINTQIQNLDVQIAQLAQQNREQLINKSNQAQETKRRIAQLELELAKKSKITSQYNGRVLEVATAPGQAIGAGSRIASIEIEDNNAQLMSVIYLADKDGKQIQPKMPVQVTPSTVKRERFGGIVGKVTQVTPFPVTNQDIAAIIGNENLANSITQNLSSTGSATIQVFAELELDPNTTSGYKWSSSKGPSLEISSGTTTQVRIQVGQQAPISYVIPIFKSLTGVY</sequence>
<gene>
    <name evidence="9" type="ORF">WA1_39850</name>
</gene>
<dbReference type="PANTHER" id="PTHR30386:SF26">
    <property type="entry name" value="TRANSPORT PROTEIN COMB"/>
    <property type="match status" value="1"/>
</dbReference>
<evidence type="ECO:0000313" key="10">
    <source>
        <dbReference type="Proteomes" id="UP000076925"/>
    </source>
</evidence>
<dbReference type="PANTHER" id="PTHR30386">
    <property type="entry name" value="MEMBRANE FUSION SUBUNIT OF EMRAB-TOLC MULTIDRUG EFFLUX PUMP"/>
    <property type="match status" value="1"/>
</dbReference>
<dbReference type="NCBIfam" id="TIGR03794">
    <property type="entry name" value="NHLM_micro_HlyD"/>
    <property type="match status" value="1"/>
</dbReference>
<name>A0A139WYV1_9CYAN</name>
<dbReference type="InterPro" id="IPR058625">
    <property type="entry name" value="MdtA-like_BSH"/>
</dbReference>
<dbReference type="RefSeq" id="WP_017746177.1">
    <property type="nucleotide sequence ID" value="NZ_KQ976354.1"/>
</dbReference>
<dbReference type="STRING" id="128403.WA1_39850"/>
<keyword evidence="5 7" id="KW-0472">Membrane</keyword>
<feature type="coiled-coil region" evidence="6">
    <location>
        <begin position="230"/>
        <end position="310"/>
    </location>
</feature>
<dbReference type="OrthoDB" id="8439633at2"/>
<dbReference type="InterPro" id="IPR022275">
    <property type="entry name" value="NHPM_bacteriocin_SS_HylD"/>
</dbReference>
<dbReference type="AlphaFoldDB" id="A0A139WYV1"/>
<keyword evidence="3 7" id="KW-0812">Transmembrane</keyword>
<proteinExistence type="inferred from homology"/>
<dbReference type="EMBL" id="ANNX02000046">
    <property type="protein sequence ID" value="KYC37621.1"/>
    <property type="molecule type" value="Genomic_DNA"/>
</dbReference>
<protein>
    <submittedName>
        <fullName evidence="9">NHLP bacteriocin system secretion protein</fullName>
    </submittedName>
</protein>
<dbReference type="Gene3D" id="2.40.50.100">
    <property type="match status" value="1"/>
</dbReference>
<keyword evidence="4 7" id="KW-1133">Transmembrane helix</keyword>
<evidence type="ECO:0000256" key="3">
    <source>
        <dbReference type="ARBA" id="ARBA00022692"/>
    </source>
</evidence>
<reference evidence="9 10" key="1">
    <citation type="journal article" date="2013" name="Genome Biol. Evol.">
        <title>Genomes of Stigonematalean cyanobacteria (subsection V) and the evolution of oxygenic photosynthesis from prokaryotes to plastids.</title>
        <authorList>
            <person name="Dagan T."/>
            <person name="Roettger M."/>
            <person name="Stucken K."/>
            <person name="Landan G."/>
            <person name="Koch R."/>
            <person name="Major P."/>
            <person name="Gould S.B."/>
            <person name="Goremykin V.V."/>
            <person name="Rippka R."/>
            <person name="Tandeau de Marsac N."/>
            <person name="Gugger M."/>
            <person name="Lockhart P.J."/>
            <person name="Allen J.F."/>
            <person name="Brune I."/>
            <person name="Maus I."/>
            <person name="Puhler A."/>
            <person name="Martin W.F."/>
        </authorList>
    </citation>
    <scope>NUCLEOTIDE SEQUENCE [LARGE SCALE GENOMIC DNA]</scope>
    <source>
        <strain evidence="9 10">PCC 7110</strain>
    </source>
</reference>
<comment type="subcellular location">
    <subcellularLocation>
        <location evidence="1">Membrane</location>
        <topology evidence="1">Single-pass membrane protein</topology>
    </subcellularLocation>
</comment>
<accession>A0A139WYV1</accession>
<evidence type="ECO:0000313" key="9">
    <source>
        <dbReference type="EMBL" id="KYC37621.1"/>
    </source>
</evidence>
<organism evidence="9 10">
    <name type="scientific">Scytonema hofmannii PCC 7110</name>
    <dbReference type="NCBI Taxonomy" id="128403"/>
    <lineage>
        <taxon>Bacteria</taxon>
        <taxon>Bacillati</taxon>
        <taxon>Cyanobacteriota</taxon>
        <taxon>Cyanophyceae</taxon>
        <taxon>Nostocales</taxon>
        <taxon>Scytonemataceae</taxon>
        <taxon>Scytonema</taxon>
    </lineage>
</organism>
<comment type="similarity">
    <text evidence="2">Belongs to the membrane fusion protein (MFP) (TC 8.A.1) family.</text>
</comment>
<keyword evidence="10" id="KW-1185">Reference proteome</keyword>
<comment type="caution">
    <text evidence="9">The sequence shown here is derived from an EMBL/GenBank/DDBJ whole genome shotgun (WGS) entry which is preliminary data.</text>
</comment>
<evidence type="ECO:0000256" key="4">
    <source>
        <dbReference type="ARBA" id="ARBA00022989"/>
    </source>
</evidence>
<evidence type="ECO:0000256" key="2">
    <source>
        <dbReference type="ARBA" id="ARBA00009477"/>
    </source>
</evidence>
<dbReference type="GO" id="GO:0016020">
    <property type="term" value="C:membrane"/>
    <property type="evidence" value="ECO:0007669"/>
    <property type="project" value="UniProtKB-SubCell"/>
</dbReference>
<evidence type="ECO:0000256" key="1">
    <source>
        <dbReference type="ARBA" id="ARBA00004167"/>
    </source>
</evidence>
<dbReference type="Pfam" id="PF25917">
    <property type="entry name" value="BSH_RND"/>
    <property type="match status" value="1"/>
</dbReference>
<evidence type="ECO:0000256" key="5">
    <source>
        <dbReference type="ARBA" id="ARBA00023136"/>
    </source>
</evidence>
<evidence type="ECO:0000256" key="6">
    <source>
        <dbReference type="SAM" id="Coils"/>
    </source>
</evidence>
<keyword evidence="6" id="KW-0175">Coiled coil</keyword>
<feature type="transmembrane region" description="Helical" evidence="7">
    <location>
        <begin position="34"/>
        <end position="54"/>
    </location>
</feature>
<dbReference type="InterPro" id="IPR050739">
    <property type="entry name" value="MFP"/>
</dbReference>
<evidence type="ECO:0000259" key="8">
    <source>
        <dbReference type="Pfam" id="PF25917"/>
    </source>
</evidence>
<dbReference type="Proteomes" id="UP000076925">
    <property type="component" value="Unassembled WGS sequence"/>
</dbReference>
<feature type="domain" description="Multidrug resistance protein MdtA-like barrel-sandwich hybrid" evidence="8">
    <location>
        <begin position="81"/>
        <end position="335"/>
    </location>
</feature>